<evidence type="ECO:0000256" key="1">
    <source>
        <dbReference type="ARBA" id="ARBA00009013"/>
    </source>
</evidence>
<dbReference type="PROSITE" id="PS50801">
    <property type="entry name" value="STAS"/>
    <property type="match status" value="1"/>
</dbReference>
<name>A0A1E3T6S6_9MYCO</name>
<gene>
    <name evidence="5" type="ORF">BHQ21_02870</name>
</gene>
<evidence type="ECO:0000256" key="2">
    <source>
        <dbReference type="RuleBase" id="RU003749"/>
    </source>
</evidence>
<comment type="caution">
    <text evidence="5">The sequence shown here is derived from an EMBL/GenBank/DDBJ whole genome shotgun (WGS) entry which is preliminary data.</text>
</comment>
<dbReference type="InterPro" id="IPR002645">
    <property type="entry name" value="STAS_dom"/>
</dbReference>
<dbReference type="Proteomes" id="UP000094224">
    <property type="component" value="Unassembled WGS sequence"/>
</dbReference>
<evidence type="ECO:0000313" key="6">
    <source>
        <dbReference type="Proteomes" id="UP000094224"/>
    </source>
</evidence>
<comment type="similarity">
    <text evidence="1 2">Belongs to the anti-sigma-factor antagonist family.</text>
</comment>
<evidence type="ECO:0000259" key="4">
    <source>
        <dbReference type="PROSITE" id="PS50801"/>
    </source>
</evidence>
<dbReference type="Pfam" id="PF01740">
    <property type="entry name" value="STAS"/>
    <property type="match status" value="1"/>
</dbReference>
<reference evidence="6" key="1">
    <citation type="submission" date="2016-09" db="EMBL/GenBank/DDBJ databases">
        <authorList>
            <person name="Greninger A.L."/>
            <person name="Jerome K.R."/>
            <person name="Mcnair B."/>
            <person name="Wallis C."/>
            <person name="Fang F."/>
        </authorList>
    </citation>
    <scope>NUCLEOTIDE SEQUENCE [LARGE SCALE GENOMIC DNA]</scope>
    <source>
        <strain evidence="6">BC1_M4</strain>
    </source>
</reference>
<accession>A0A1E3T6S6</accession>
<dbReference type="GO" id="GO:0043856">
    <property type="term" value="F:anti-sigma factor antagonist activity"/>
    <property type="evidence" value="ECO:0007669"/>
    <property type="project" value="InterPro"/>
</dbReference>
<feature type="region of interest" description="Disordered" evidence="3">
    <location>
        <begin position="140"/>
        <end position="159"/>
    </location>
</feature>
<dbReference type="EMBL" id="MIHC01000003">
    <property type="protein sequence ID" value="ODR10062.1"/>
    <property type="molecule type" value="Genomic_DNA"/>
</dbReference>
<organism evidence="5 6">
    <name type="scientific">Mycobacterium sherrisii</name>
    <dbReference type="NCBI Taxonomy" id="243061"/>
    <lineage>
        <taxon>Bacteria</taxon>
        <taxon>Bacillati</taxon>
        <taxon>Actinomycetota</taxon>
        <taxon>Actinomycetes</taxon>
        <taxon>Mycobacteriales</taxon>
        <taxon>Mycobacteriaceae</taxon>
        <taxon>Mycobacterium</taxon>
        <taxon>Mycobacterium simiae complex</taxon>
    </lineage>
</organism>
<dbReference type="RefSeq" id="WP_069398799.1">
    <property type="nucleotide sequence ID" value="NZ_MIHC01000003.1"/>
</dbReference>
<evidence type="ECO:0000313" key="5">
    <source>
        <dbReference type="EMBL" id="ODR10062.1"/>
    </source>
</evidence>
<dbReference type="STRING" id="243061.AWC25_09155"/>
<dbReference type="CDD" id="cd07043">
    <property type="entry name" value="STAS_anti-anti-sigma_factors"/>
    <property type="match status" value="1"/>
</dbReference>
<protein>
    <recommendedName>
        <fullName evidence="2">Anti-sigma factor antagonist</fullName>
    </recommendedName>
</protein>
<proteinExistence type="inferred from homology"/>
<dbReference type="InterPro" id="IPR003658">
    <property type="entry name" value="Anti-sigma_ant"/>
</dbReference>
<dbReference type="NCBIfam" id="TIGR00377">
    <property type="entry name" value="ant_ant_sig"/>
    <property type="match status" value="1"/>
</dbReference>
<dbReference type="PANTHER" id="PTHR33495">
    <property type="entry name" value="ANTI-SIGMA FACTOR ANTAGONIST TM_1081-RELATED-RELATED"/>
    <property type="match status" value="1"/>
</dbReference>
<dbReference type="Gene3D" id="3.30.750.24">
    <property type="entry name" value="STAS domain"/>
    <property type="match status" value="1"/>
</dbReference>
<dbReference type="SUPFAM" id="SSF52091">
    <property type="entry name" value="SpoIIaa-like"/>
    <property type="match status" value="1"/>
</dbReference>
<dbReference type="AlphaFoldDB" id="A0A1E3T6S6"/>
<keyword evidence="6" id="KW-1185">Reference proteome</keyword>
<dbReference type="PANTHER" id="PTHR33495:SF2">
    <property type="entry name" value="ANTI-SIGMA FACTOR ANTAGONIST TM_1081-RELATED"/>
    <property type="match status" value="1"/>
</dbReference>
<sequence length="159" mass="16331">MNPAAAASSVTRVTLSARLVSELGDPHTTLRAVTQRSDGVVIVRAGGEVDGANEHTWRRLVEEAAAVATPPGPFVVDLNGLDFVGCGAFAVLAAESERCRARGVAVRLVSCDPSVARVIQACNLGGVLPLHPTVETALATAGRGDRPEPGRPAAPPLPN</sequence>
<feature type="domain" description="STAS" evidence="4">
    <location>
        <begin position="30"/>
        <end position="141"/>
    </location>
</feature>
<feature type="compositionally biased region" description="Pro residues" evidence="3">
    <location>
        <begin position="150"/>
        <end position="159"/>
    </location>
</feature>
<dbReference type="InterPro" id="IPR036513">
    <property type="entry name" value="STAS_dom_sf"/>
</dbReference>
<evidence type="ECO:0000256" key="3">
    <source>
        <dbReference type="SAM" id="MobiDB-lite"/>
    </source>
</evidence>